<accession>A0A9P7JID6</accession>
<dbReference type="RefSeq" id="XP_041198115.1">
    <property type="nucleotide sequence ID" value="XM_041334367.1"/>
</dbReference>
<evidence type="ECO:0000313" key="2">
    <source>
        <dbReference type="EMBL" id="KAG1824398.1"/>
    </source>
</evidence>
<organism evidence="2 3">
    <name type="scientific">Suillus subaureus</name>
    <dbReference type="NCBI Taxonomy" id="48587"/>
    <lineage>
        <taxon>Eukaryota</taxon>
        <taxon>Fungi</taxon>
        <taxon>Dikarya</taxon>
        <taxon>Basidiomycota</taxon>
        <taxon>Agaricomycotina</taxon>
        <taxon>Agaricomycetes</taxon>
        <taxon>Agaricomycetidae</taxon>
        <taxon>Boletales</taxon>
        <taxon>Suillineae</taxon>
        <taxon>Suillaceae</taxon>
        <taxon>Suillus</taxon>
    </lineage>
</organism>
<dbReference type="Pfam" id="PF22998">
    <property type="entry name" value="GNAT_LYC1-like"/>
    <property type="match status" value="1"/>
</dbReference>
<proteinExistence type="predicted"/>
<dbReference type="AlphaFoldDB" id="A0A9P7JID6"/>
<evidence type="ECO:0000259" key="1">
    <source>
        <dbReference type="Pfam" id="PF22998"/>
    </source>
</evidence>
<dbReference type="PANTHER" id="PTHR34815">
    <property type="entry name" value="LYSINE ACETYLTRANSFERASE"/>
    <property type="match status" value="1"/>
</dbReference>
<evidence type="ECO:0000313" key="3">
    <source>
        <dbReference type="Proteomes" id="UP000807769"/>
    </source>
</evidence>
<comment type="caution">
    <text evidence="2">The sequence shown here is derived from an EMBL/GenBank/DDBJ whole genome shotgun (WGS) entry which is preliminary data.</text>
</comment>
<dbReference type="Proteomes" id="UP000807769">
    <property type="component" value="Unassembled WGS sequence"/>
</dbReference>
<dbReference type="InterPro" id="IPR053013">
    <property type="entry name" value="LAT"/>
</dbReference>
<keyword evidence="3" id="KW-1185">Reference proteome</keyword>
<dbReference type="PANTHER" id="PTHR34815:SF2">
    <property type="entry name" value="N-ACETYLTRANSFERASE DOMAIN-CONTAINING PROTEIN"/>
    <property type="match status" value="1"/>
</dbReference>
<protein>
    <recommendedName>
        <fullName evidence="1">LYC1 C-terminal domain-containing protein</fullName>
    </recommendedName>
</protein>
<dbReference type="GeneID" id="64628384"/>
<dbReference type="InterPro" id="IPR055100">
    <property type="entry name" value="GNAT_LYC1-like"/>
</dbReference>
<dbReference type="OrthoDB" id="2020070at2759"/>
<name>A0A9P7JID6_9AGAM</name>
<gene>
    <name evidence="2" type="ORF">BJ212DRAFT_1319861</name>
</gene>
<dbReference type="EMBL" id="JABBWG010000003">
    <property type="protein sequence ID" value="KAG1824398.1"/>
    <property type="molecule type" value="Genomic_DNA"/>
</dbReference>
<reference evidence="2" key="1">
    <citation type="journal article" date="2020" name="New Phytol.">
        <title>Comparative genomics reveals dynamic genome evolution in host specialist ectomycorrhizal fungi.</title>
        <authorList>
            <person name="Lofgren L.A."/>
            <person name="Nguyen N.H."/>
            <person name="Vilgalys R."/>
            <person name="Ruytinx J."/>
            <person name="Liao H.L."/>
            <person name="Branco S."/>
            <person name="Kuo A."/>
            <person name="LaButti K."/>
            <person name="Lipzen A."/>
            <person name="Andreopoulos W."/>
            <person name="Pangilinan J."/>
            <person name="Riley R."/>
            <person name="Hundley H."/>
            <person name="Na H."/>
            <person name="Barry K."/>
            <person name="Grigoriev I.V."/>
            <person name="Stajich J.E."/>
            <person name="Kennedy P.G."/>
        </authorList>
    </citation>
    <scope>NUCLEOTIDE SEQUENCE</scope>
    <source>
        <strain evidence="2">MN1</strain>
    </source>
</reference>
<feature type="domain" description="LYC1 C-terminal" evidence="1">
    <location>
        <begin position="201"/>
        <end position="391"/>
    </location>
</feature>
<sequence>MIESRVDFASLSLFPATRAQVEGSWRRTWPQWGGTLSLTEYLTREAEMESMDHAKDGRLITWVLAPRDDPTTLDFMCSCEAFKRSGLVAYPSSSTSEPNSVHEVTCYAIASVFTPPSKRGRGYASHMMRLLYWVIASRANLPKFPQAWGAPPEQVTEASEGLFSCLYSDVGEYFYRSAGPGGKEGGWETRGAVSTIWDVDTEERNDDDDIGWTWLTQEQLNGLWDRDAGRINKELANMLTSDTSYEVQRPAAFVTYLPTNGVCGFHIPRSTYASDVSMVGGFWGIQSLNDPDTYASWSVDFRPPPPTLIITRLCASEETFPGLIAKITQAARRSGIGKVEVWKLGEGLKDIAERTGGRTVIRNEHLPQIVWYGPGATGNIEWVYNEKFGWC</sequence>